<proteinExistence type="predicted"/>
<gene>
    <name evidence="2" type="ORF">ACIBP5_29290</name>
</gene>
<dbReference type="PANTHER" id="PTHR21310">
    <property type="entry name" value="AMINOGLYCOSIDE PHOSPHOTRANSFERASE-RELATED-RELATED"/>
    <property type="match status" value="1"/>
</dbReference>
<dbReference type="RefSeq" id="WP_397024307.1">
    <property type="nucleotide sequence ID" value="NZ_JBITMB010000007.1"/>
</dbReference>
<accession>A0ABW8ADJ6</accession>
<dbReference type="SUPFAM" id="SSF56112">
    <property type="entry name" value="Protein kinase-like (PK-like)"/>
    <property type="match status" value="1"/>
</dbReference>
<feature type="domain" description="Aminoglycoside phosphotransferase" evidence="1">
    <location>
        <begin position="25"/>
        <end position="266"/>
    </location>
</feature>
<dbReference type="InterPro" id="IPR011009">
    <property type="entry name" value="Kinase-like_dom_sf"/>
</dbReference>
<protein>
    <submittedName>
        <fullName evidence="2">Phosphotransferase family protein</fullName>
    </submittedName>
</protein>
<evidence type="ECO:0000313" key="3">
    <source>
        <dbReference type="Proteomes" id="UP001612928"/>
    </source>
</evidence>
<dbReference type="InterPro" id="IPR002575">
    <property type="entry name" value="Aminoglycoside_PTrfase"/>
</dbReference>
<dbReference type="InterPro" id="IPR051678">
    <property type="entry name" value="AGP_Transferase"/>
</dbReference>
<evidence type="ECO:0000259" key="1">
    <source>
        <dbReference type="Pfam" id="PF01636"/>
    </source>
</evidence>
<sequence length="301" mass="32070">MTPATPDIRALLARHLPGREVRSVAAVGQGLDNLAYEVDGELIVRCAKEPDPAATEAEVAVLAAVAPISPLPVPEVVFNDPAAGVIAYRRLPGRPLHRHPVADPLRLAEPLGAFLTALHAVPPAPLGDLVPLDRYPLADLREEAAREYESVAAHVPPEHRRLVEDFLAAGPPADPFAEPRGEGPEEAPAVTAGVRLCHNDLGAEHLLADPGTGTLTGVVDWTDAALTDPARDFARLYRDLGPEVYELTLARYAGRLDDAVTDRVRFLARCALIEDLAHGLGPGPRPYADAALAHLVRTFTG</sequence>
<comment type="caution">
    <text evidence="2">The sequence shown here is derived from an EMBL/GenBank/DDBJ whole genome shotgun (WGS) entry which is preliminary data.</text>
</comment>
<dbReference type="Gene3D" id="3.30.200.20">
    <property type="entry name" value="Phosphorylase Kinase, domain 1"/>
    <property type="match status" value="1"/>
</dbReference>
<organism evidence="2 3">
    <name type="scientific">Nonomuraea indica</name>
    <dbReference type="NCBI Taxonomy" id="1581193"/>
    <lineage>
        <taxon>Bacteria</taxon>
        <taxon>Bacillati</taxon>
        <taxon>Actinomycetota</taxon>
        <taxon>Actinomycetes</taxon>
        <taxon>Streptosporangiales</taxon>
        <taxon>Streptosporangiaceae</taxon>
        <taxon>Nonomuraea</taxon>
    </lineage>
</organism>
<dbReference type="PANTHER" id="PTHR21310:SF15">
    <property type="entry name" value="AMINOGLYCOSIDE PHOSPHOTRANSFERASE DOMAIN-CONTAINING PROTEIN"/>
    <property type="match status" value="1"/>
</dbReference>
<dbReference type="Gene3D" id="3.90.1200.10">
    <property type="match status" value="1"/>
</dbReference>
<name>A0ABW8ADJ6_9ACTN</name>
<dbReference type="EMBL" id="JBITMB010000007">
    <property type="protein sequence ID" value="MFI7444086.1"/>
    <property type="molecule type" value="Genomic_DNA"/>
</dbReference>
<dbReference type="Pfam" id="PF01636">
    <property type="entry name" value="APH"/>
    <property type="match status" value="1"/>
</dbReference>
<reference evidence="2 3" key="1">
    <citation type="submission" date="2024-10" db="EMBL/GenBank/DDBJ databases">
        <title>The Natural Products Discovery Center: Release of the First 8490 Sequenced Strains for Exploring Actinobacteria Biosynthetic Diversity.</title>
        <authorList>
            <person name="Kalkreuter E."/>
            <person name="Kautsar S.A."/>
            <person name="Yang D."/>
            <person name="Bader C.D."/>
            <person name="Teijaro C.N."/>
            <person name="Fluegel L."/>
            <person name="Davis C.M."/>
            <person name="Simpson J.R."/>
            <person name="Lauterbach L."/>
            <person name="Steele A.D."/>
            <person name="Gui C."/>
            <person name="Meng S."/>
            <person name="Li G."/>
            <person name="Viehrig K."/>
            <person name="Ye F."/>
            <person name="Su P."/>
            <person name="Kiefer A.F."/>
            <person name="Nichols A."/>
            <person name="Cepeda A.J."/>
            <person name="Yan W."/>
            <person name="Fan B."/>
            <person name="Jiang Y."/>
            <person name="Adhikari A."/>
            <person name="Zheng C.-J."/>
            <person name="Schuster L."/>
            <person name="Cowan T.M."/>
            <person name="Smanski M.J."/>
            <person name="Chevrette M.G."/>
            <person name="De Carvalho L.P.S."/>
            <person name="Shen B."/>
        </authorList>
    </citation>
    <scope>NUCLEOTIDE SEQUENCE [LARGE SCALE GENOMIC DNA]</scope>
    <source>
        <strain evidence="2 3">NPDC049503</strain>
    </source>
</reference>
<evidence type="ECO:0000313" key="2">
    <source>
        <dbReference type="EMBL" id="MFI7444086.1"/>
    </source>
</evidence>
<dbReference type="Proteomes" id="UP001612928">
    <property type="component" value="Unassembled WGS sequence"/>
</dbReference>
<keyword evidence="3" id="KW-1185">Reference proteome</keyword>